<dbReference type="Gramene" id="OBART02G13800.1">
    <property type="protein sequence ID" value="OBART02G13800.1"/>
    <property type="gene ID" value="OBART02G13800"/>
</dbReference>
<reference evidence="2" key="2">
    <citation type="submission" date="2015-03" db="UniProtKB">
        <authorList>
            <consortium name="EnsemblPlants"/>
        </authorList>
    </citation>
    <scope>IDENTIFICATION</scope>
</reference>
<protein>
    <submittedName>
        <fullName evidence="2">Uncharacterized protein</fullName>
    </submittedName>
</protein>
<keyword evidence="1" id="KW-1133">Transmembrane helix</keyword>
<dbReference type="AlphaFoldDB" id="A0A0D3F455"/>
<evidence type="ECO:0000313" key="3">
    <source>
        <dbReference type="Proteomes" id="UP000026960"/>
    </source>
</evidence>
<evidence type="ECO:0000256" key="1">
    <source>
        <dbReference type="SAM" id="Phobius"/>
    </source>
</evidence>
<evidence type="ECO:0000313" key="2">
    <source>
        <dbReference type="EnsemblPlants" id="OBART02G13800.1"/>
    </source>
</evidence>
<feature type="transmembrane region" description="Helical" evidence="1">
    <location>
        <begin position="12"/>
        <end position="30"/>
    </location>
</feature>
<dbReference type="HOGENOM" id="CLU_3035540_0_0_1"/>
<keyword evidence="1" id="KW-0472">Membrane</keyword>
<sequence length="55" mass="6143">MNEYLAEDRDPVRCWVVAAAIAFVALLSSTPDLLCLMDELMNTNELLLSLSVFQP</sequence>
<dbReference type="Proteomes" id="UP000026960">
    <property type="component" value="Chromosome 2"/>
</dbReference>
<dbReference type="EnsemblPlants" id="OBART02G13800.1">
    <property type="protein sequence ID" value="OBART02G13800.1"/>
    <property type="gene ID" value="OBART02G13800"/>
</dbReference>
<organism evidence="2">
    <name type="scientific">Oryza barthii</name>
    <dbReference type="NCBI Taxonomy" id="65489"/>
    <lineage>
        <taxon>Eukaryota</taxon>
        <taxon>Viridiplantae</taxon>
        <taxon>Streptophyta</taxon>
        <taxon>Embryophyta</taxon>
        <taxon>Tracheophyta</taxon>
        <taxon>Spermatophyta</taxon>
        <taxon>Magnoliopsida</taxon>
        <taxon>Liliopsida</taxon>
        <taxon>Poales</taxon>
        <taxon>Poaceae</taxon>
        <taxon>BOP clade</taxon>
        <taxon>Oryzoideae</taxon>
        <taxon>Oryzeae</taxon>
        <taxon>Oryzinae</taxon>
        <taxon>Oryza</taxon>
    </lineage>
</organism>
<accession>A0A0D3F455</accession>
<keyword evidence="1" id="KW-0812">Transmembrane</keyword>
<reference evidence="2" key="1">
    <citation type="journal article" date="2009" name="Rice">
        <title>De Novo Next Generation Sequencing of Plant Genomes.</title>
        <authorList>
            <person name="Rounsley S."/>
            <person name="Marri P.R."/>
            <person name="Yu Y."/>
            <person name="He R."/>
            <person name="Sisneros N."/>
            <person name="Goicoechea J.L."/>
            <person name="Lee S.J."/>
            <person name="Angelova A."/>
            <person name="Kudrna D."/>
            <person name="Luo M."/>
            <person name="Affourtit J."/>
            <person name="Desany B."/>
            <person name="Knight J."/>
            <person name="Niazi F."/>
            <person name="Egholm M."/>
            <person name="Wing R.A."/>
        </authorList>
    </citation>
    <scope>NUCLEOTIDE SEQUENCE [LARGE SCALE GENOMIC DNA]</scope>
    <source>
        <strain evidence="2">cv. IRGC 105608</strain>
    </source>
</reference>
<keyword evidence="3" id="KW-1185">Reference proteome</keyword>
<dbReference type="PaxDb" id="65489-OBART02G13800.1"/>
<proteinExistence type="predicted"/>
<name>A0A0D3F455_9ORYZ</name>